<evidence type="ECO:0000313" key="3">
    <source>
        <dbReference type="Proteomes" id="UP000002634"/>
    </source>
</evidence>
<feature type="transmembrane region" description="Helical" evidence="1">
    <location>
        <begin position="14"/>
        <end position="33"/>
    </location>
</feature>
<accession>A0AAU8P6P8</accession>
<sequence length="55" mass="6145">MDGRSFSRTVRRHIFISMIINIYLHVCGHGAAAQGKGLLRRASPALSSLRYCNQN</sequence>
<keyword evidence="3" id="KW-1185">Reference proteome</keyword>
<proteinExistence type="predicted"/>
<dbReference type="KEGG" id="etr:ETAE_3291"/>
<dbReference type="Proteomes" id="UP000002634">
    <property type="component" value="Chromosome"/>
</dbReference>
<reference evidence="2 3" key="1">
    <citation type="journal article" date="2009" name="PLoS ONE">
        <title>Genome sequence of the versatile fish pathogen Edwardsiella tarda provides insights into its adaptation to broad host ranges and intracellular niches.</title>
        <authorList>
            <person name="Wang Q."/>
            <person name="Yang M."/>
            <person name="Xiao J."/>
            <person name="Wu H."/>
            <person name="Wang X."/>
            <person name="Lv Y."/>
            <person name="Xu L."/>
            <person name="Zheng H."/>
            <person name="Wang S."/>
            <person name="Zhao G."/>
            <person name="Liu Q."/>
            <person name="Zhang Y."/>
        </authorList>
    </citation>
    <scope>NUCLEOTIDE SEQUENCE [LARGE SCALE GENOMIC DNA]</scope>
    <source>
        <strain evidence="3">EIB202 / CCTCC M208068</strain>
    </source>
</reference>
<gene>
    <name evidence="2" type="ordered locus">ETAE_3291</name>
</gene>
<keyword evidence="1" id="KW-0472">Membrane</keyword>
<evidence type="ECO:0000313" key="2">
    <source>
        <dbReference type="EMBL" id="ACY86122.1"/>
    </source>
</evidence>
<protein>
    <submittedName>
        <fullName evidence="2">Uncharacterized protein</fullName>
    </submittedName>
</protein>
<organism evidence="2 3">
    <name type="scientific">Edwardsiella piscicida</name>
    <dbReference type="NCBI Taxonomy" id="1263550"/>
    <lineage>
        <taxon>Bacteria</taxon>
        <taxon>Pseudomonadati</taxon>
        <taxon>Pseudomonadota</taxon>
        <taxon>Gammaproteobacteria</taxon>
        <taxon>Enterobacterales</taxon>
        <taxon>Hafniaceae</taxon>
        <taxon>Edwardsiella</taxon>
    </lineage>
</organism>
<dbReference type="EMBL" id="CP001135">
    <property type="protein sequence ID" value="ACY86122.1"/>
    <property type="molecule type" value="Genomic_DNA"/>
</dbReference>
<evidence type="ECO:0000256" key="1">
    <source>
        <dbReference type="SAM" id="Phobius"/>
    </source>
</evidence>
<keyword evidence="1" id="KW-0812">Transmembrane</keyword>
<name>A0AAU8P6P8_EDWPI</name>
<dbReference type="AlphaFoldDB" id="A0AAU8P6P8"/>
<keyword evidence="1" id="KW-1133">Transmembrane helix</keyword>